<dbReference type="InterPro" id="IPR006553">
    <property type="entry name" value="Leu-rich_rpt_Cys-con_subtyp"/>
</dbReference>
<dbReference type="OMA" id="CASARKK"/>
<gene>
    <name evidence="1" type="primary">LOC107059568</name>
</gene>
<dbReference type="OrthoDB" id="1751573at2759"/>
<dbReference type="SMR" id="M1B3Y8"/>
<name>M1B3Y8_SOLTU</name>
<dbReference type="EnsemblPlants" id="PGSC0003DMT400036639">
    <property type="protein sequence ID" value="PGSC0003DMT400036639"/>
    <property type="gene ID" value="PGSC0003DMG400014131"/>
</dbReference>
<dbReference type="Proteomes" id="UP000011115">
    <property type="component" value="Unassembled WGS sequence"/>
</dbReference>
<reference evidence="2" key="1">
    <citation type="journal article" date="2011" name="Nature">
        <title>Genome sequence and analysis of the tuber crop potato.</title>
        <authorList>
            <consortium name="The Potato Genome Sequencing Consortium"/>
        </authorList>
    </citation>
    <scope>NUCLEOTIDE SEQUENCE [LARGE SCALE GENOMIC DNA]</scope>
    <source>
        <strain evidence="2">cv. DM1-3 516 R44</strain>
    </source>
</reference>
<sequence length="228" mass="25882">MITGHRRQRATAKECKYFPEECWELIFNRLLLHLSVIHHGTLSKLIHRFPHLNSIDISNFDGDLELILFDIAKYVPNLVRLDLSKHSFLPIEGLKELGRKLKGLKCRNLTSIRDSCLYVIAESFQFLEELDIRYPRNPSFLNRHELFVTDSGIEVLSVNLSKINVSGNSGISDRSVVALYRNCLNLQCIRAEDTLKGIFSIERACAALSSISVSNIPNIGCFKDTGSF</sequence>
<dbReference type="SMART" id="SM00367">
    <property type="entry name" value="LRR_CC"/>
    <property type="match status" value="2"/>
</dbReference>
<organism evidence="1 2">
    <name type="scientific">Solanum tuberosum</name>
    <name type="common">Potato</name>
    <dbReference type="NCBI Taxonomy" id="4113"/>
    <lineage>
        <taxon>Eukaryota</taxon>
        <taxon>Viridiplantae</taxon>
        <taxon>Streptophyta</taxon>
        <taxon>Embryophyta</taxon>
        <taxon>Tracheophyta</taxon>
        <taxon>Spermatophyta</taxon>
        <taxon>Magnoliopsida</taxon>
        <taxon>eudicotyledons</taxon>
        <taxon>Gunneridae</taxon>
        <taxon>Pentapetalae</taxon>
        <taxon>asterids</taxon>
        <taxon>lamiids</taxon>
        <taxon>Solanales</taxon>
        <taxon>Solanaceae</taxon>
        <taxon>Solanoideae</taxon>
        <taxon>Solaneae</taxon>
        <taxon>Solanum</taxon>
    </lineage>
</organism>
<dbReference type="InParanoid" id="M1B3Y8"/>
<dbReference type="RefSeq" id="XP_015161735.1">
    <property type="nucleotide sequence ID" value="XM_015306249.1"/>
</dbReference>
<reference evidence="1" key="2">
    <citation type="submission" date="2015-06" db="UniProtKB">
        <authorList>
            <consortium name="EnsemblPlants"/>
        </authorList>
    </citation>
    <scope>IDENTIFICATION</scope>
    <source>
        <strain evidence="1">DM1-3 516 R44</strain>
    </source>
</reference>
<proteinExistence type="predicted"/>
<protein>
    <submittedName>
        <fullName evidence="1">Leucine-rich repeat family protein</fullName>
    </submittedName>
</protein>
<dbReference type="GeneID" id="107059568"/>
<dbReference type="AlphaFoldDB" id="M1B3Y8"/>
<evidence type="ECO:0000313" key="2">
    <source>
        <dbReference type="Proteomes" id="UP000011115"/>
    </source>
</evidence>
<dbReference type="Gene3D" id="3.80.10.10">
    <property type="entry name" value="Ribonuclease Inhibitor"/>
    <property type="match status" value="1"/>
</dbReference>
<dbReference type="InterPro" id="IPR032675">
    <property type="entry name" value="LRR_dom_sf"/>
</dbReference>
<accession>M1B3Y8</accession>
<dbReference type="KEGG" id="sot:107059568"/>
<dbReference type="PaxDb" id="4113-PGSC0003DMT400036639"/>
<keyword evidence="2" id="KW-1185">Reference proteome</keyword>
<dbReference type="Gramene" id="PGSC0003DMT400036639">
    <property type="protein sequence ID" value="PGSC0003DMT400036639"/>
    <property type="gene ID" value="PGSC0003DMG400014131"/>
</dbReference>
<dbReference type="HOGENOM" id="CLU_068558_1_0_1"/>
<dbReference type="SUPFAM" id="SSF52047">
    <property type="entry name" value="RNI-like"/>
    <property type="match status" value="1"/>
</dbReference>
<dbReference type="eggNOG" id="KOG1947">
    <property type="taxonomic scope" value="Eukaryota"/>
</dbReference>
<evidence type="ECO:0000313" key="1">
    <source>
        <dbReference type="EnsemblPlants" id="PGSC0003DMT400036639"/>
    </source>
</evidence>